<dbReference type="Proteomes" id="UP000799640">
    <property type="component" value="Unassembled WGS sequence"/>
</dbReference>
<dbReference type="OrthoDB" id="5355007at2759"/>
<dbReference type="EMBL" id="ML996705">
    <property type="protein sequence ID" value="KAF2396871.1"/>
    <property type="molecule type" value="Genomic_DNA"/>
</dbReference>
<name>A0A6G1HLU6_9PEZI</name>
<feature type="compositionally biased region" description="Polar residues" evidence="1">
    <location>
        <begin position="19"/>
        <end position="28"/>
    </location>
</feature>
<evidence type="ECO:0000313" key="3">
    <source>
        <dbReference type="Proteomes" id="UP000799640"/>
    </source>
</evidence>
<dbReference type="AlphaFoldDB" id="A0A6G1HLU6"/>
<organism evidence="2 3">
    <name type="scientific">Trichodelitschia bisporula</name>
    <dbReference type="NCBI Taxonomy" id="703511"/>
    <lineage>
        <taxon>Eukaryota</taxon>
        <taxon>Fungi</taxon>
        <taxon>Dikarya</taxon>
        <taxon>Ascomycota</taxon>
        <taxon>Pezizomycotina</taxon>
        <taxon>Dothideomycetes</taxon>
        <taxon>Dothideomycetes incertae sedis</taxon>
        <taxon>Phaeotrichales</taxon>
        <taxon>Phaeotrichaceae</taxon>
        <taxon>Trichodelitschia</taxon>
    </lineage>
</organism>
<feature type="region of interest" description="Disordered" evidence="1">
    <location>
        <begin position="1"/>
        <end position="28"/>
    </location>
</feature>
<proteinExistence type="predicted"/>
<evidence type="ECO:0000256" key="1">
    <source>
        <dbReference type="SAM" id="MobiDB-lite"/>
    </source>
</evidence>
<evidence type="ECO:0000313" key="2">
    <source>
        <dbReference type="EMBL" id="KAF2396871.1"/>
    </source>
</evidence>
<gene>
    <name evidence="2" type="ORF">EJ06DRAFT_533595</name>
</gene>
<protein>
    <submittedName>
        <fullName evidence="2">Uncharacterized protein</fullName>
    </submittedName>
</protein>
<keyword evidence="3" id="KW-1185">Reference proteome</keyword>
<feature type="region of interest" description="Disordered" evidence="1">
    <location>
        <begin position="97"/>
        <end position="124"/>
    </location>
</feature>
<sequence>MASNSVKIHTSDLPRPSRQGGNTSAPHVQSTIMKALLQSDSVPVIEHAIMHELAASGWSSNLRAYVQALVRSGECRSYEEIMQRVLAAIHVDTESKKDIPNGKNANGTTELSGVGGGDPLDPRNIRVPERVVQEGVKVIRGELDKVCTVVIDD</sequence>
<accession>A0A6G1HLU6</accession>
<reference evidence="2" key="1">
    <citation type="journal article" date="2020" name="Stud. Mycol.">
        <title>101 Dothideomycetes genomes: a test case for predicting lifestyles and emergence of pathogens.</title>
        <authorList>
            <person name="Haridas S."/>
            <person name="Albert R."/>
            <person name="Binder M."/>
            <person name="Bloem J."/>
            <person name="Labutti K."/>
            <person name="Salamov A."/>
            <person name="Andreopoulos B."/>
            <person name="Baker S."/>
            <person name="Barry K."/>
            <person name="Bills G."/>
            <person name="Bluhm B."/>
            <person name="Cannon C."/>
            <person name="Castanera R."/>
            <person name="Culley D."/>
            <person name="Daum C."/>
            <person name="Ezra D."/>
            <person name="Gonzalez J."/>
            <person name="Henrissat B."/>
            <person name="Kuo A."/>
            <person name="Liang C."/>
            <person name="Lipzen A."/>
            <person name="Lutzoni F."/>
            <person name="Magnuson J."/>
            <person name="Mondo S."/>
            <person name="Nolan M."/>
            <person name="Ohm R."/>
            <person name="Pangilinan J."/>
            <person name="Park H.-J."/>
            <person name="Ramirez L."/>
            <person name="Alfaro M."/>
            <person name="Sun H."/>
            <person name="Tritt A."/>
            <person name="Yoshinaga Y."/>
            <person name="Zwiers L.-H."/>
            <person name="Turgeon B."/>
            <person name="Goodwin S."/>
            <person name="Spatafora J."/>
            <person name="Crous P."/>
            <person name="Grigoriev I."/>
        </authorList>
    </citation>
    <scope>NUCLEOTIDE SEQUENCE</scope>
    <source>
        <strain evidence="2">CBS 262.69</strain>
    </source>
</reference>